<dbReference type="Pfam" id="PF13231">
    <property type="entry name" value="PMT_2"/>
    <property type="match status" value="1"/>
</dbReference>
<evidence type="ECO:0000256" key="3">
    <source>
        <dbReference type="ARBA" id="ARBA00022676"/>
    </source>
</evidence>
<keyword evidence="5 9" id="KW-0812">Transmembrane</keyword>
<feature type="transmembrane region" description="Helical" evidence="9">
    <location>
        <begin position="172"/>
        <end position="190"/>
    </location>
</feature>
<evidence type="ECO:0000256" key="1">
    <source>
        <dbReference type="ARBA" id="ARBA00004651"/>
    </source>
</evidence>
<feature type="transmembrane region" description="Helical" evidence="9">
    <location>
        <begin position="345"/>
        <end position="366"/>
    </location>
</feature>
<evidence type="ECO:0000259" key="10">
    <source>
        <dbReference type="Pfam" id="PF13231"/>
    </source>
</evidence>
<accession>A0ABQ3VP03</accession>
<feature type="transmembrane region" description="Helical" evidence="9">
    <location>
        <begin position="378"/>
        <end position="397"/>
    </location>
</feature>
<keyword evidence="3" id="KW-0328">Glycosyltransferase</keyword>
<dbReference type="EMBL" id="BNJJ01000020">
    <property type="protein sequence ID" value="GHO87977.1"/>
    <property type="molecule type" value="Genomic_DNA"/>
</dbReference>
<keyword evidence="6 9" id="KW-1133">Transmembrane helix</keyword>
<proteinExistence type="predicted"/>
<reference evidence="11 12" key="1">
    <citation type="journal article" date="2021" name="Int. J. Syst. Evol. Microbiol.">
        <title>Reticulibacter mediterranei gen. nov., sp. nov., within the new family Reticulibacteraceae fam. nov., and Ktedonospora formicarum gen. nov., sp. nov., Ktedonobacter robiniae sp. nov., Dictyobacter formicarum sp. nov. and Dictyobacter arantiisoli sp. nov., belonging to the class Ktedonobacteria.</title>
        <authorList>
            <person name="Yabe S."/>
            <person name="Zheng Y."/>
            <person name="Wang C.M."/>
            <person name="Sakai Y."/>
            <person name="Abe K."/>
            <person name="Yokota A."/>
            <person name="Donadio S."/>
            <person name="Cavaletti L."/>
            <person name="Monciardini P."/>
        </authorList>
    </citation>
    <scope>NUCLEOTIDE SEQUENCE [LARGE SCALE GENOMIC DNA]</scope>
    <source>
        <strain evidence="11 12">SOSP1-9</strain>
    </source>
</reference>
<sequence length="564" mass="63658">MAYESSGIRNERGESVGGQDNSDQDLAASLVIQKWKLTTLPLWLLCVPLLLFSFVLNILYLGRPSVWFDEAFSVELARQPLPLLWHTIFGTEPNMELYYLLLHGWLRVTGWLGLTPVEWLVRFPSAICAALSTGVIFLFARRYLGTIAAAVGAILFATNYLQLVYAQQTRAYALQLLLLCLSWLVLLIAIQQETQRKSRWALYVATIVLAIYSHLFSAFVLLAQCIALAGLYCASASWRAYIRRQAVLWIGSLVLIGILSIPMFMVSLHGSKTGWLFVPHLHELLSLFTIISGSNPRYLVVMGLCILLALSIVGAGSLLRRNTRYQHWMVQRLKMVQGPDRLQRLWPFAWMMLCWFALPIVISYVISQGSLRLFSTRYLVVVVPPFCLLAALGVAIWRWSILQALVICVLLGSAFLVVPHYYQNAQVENWNTAVHWLQARSQANDGLVCYDNTTTQGCQIAVEYYLHAYPNGTHFSSDSPGAFSWEKFSSGQPQNDPALALQPAALSAFARRHTRFFLITGRIANQADAAHVKDTQHWLDQHYHLVDQVVTHTVTVRFYSSSDK</sequence>
<comment type="subcellular location">
    <subcellularLocation>
        <location evidence="1">Cell membrane</location>
        <topology evidence="1">Multi-pass membrane protein</topology>
    </subcellularLocation>
</comment>
<keyword evidence="4" id="KW-0808">Transferase</keyword>
<feature type="transmembrane region" description="Helical" evidence="9">
    <location>
        <begin position="298"/>
        <end position="319"/>
    </location>
</feature>
<feature type="transmembrane region" description="Helical" evidence="9">
    <location>
        <begin position="404"/>
        <end position="422"/>
    </location>
</feature>
<dbReference type="InterPro" id="IPR050297">
    <property type="entry name" value="LipidA_mod_glycosyltrf_83"/>
</dbReference>
<keyword evidence="12" id="KW-1185">Reference proteome</keyword>
<evidence type="ECO:0000256" key="7">
    <source>
        <dbReference type="ARBA" id="ARBA00023136"/>
    </source>
</evidence>
<evidence type="ECO:0000313" key="11">
    <source>
        <dbReference type="EMBL" id="GHO87977.1"/>
    </source>
</evidence>
<evidence type="ECO:0000256" key="2">
    <source>
        <dbReference type="ARBA" id="ARBA00022475"/>
    </source>
</evidence>
<evidence type="ECO:0000256" key="4">
    <source>
        <dbReference type="ARBA" id="ARBA00022679"/>
    </source>
</evidence>
<evidence type="ECO:0000313" key="12">
    <source>
        <dbReference type="Proteomes" id="UP000635565"/>
    </source>
</evidence>
<dbReference type="RefSeq" id="WP_201365503.1">
    <property type="nucleotide sequence ID" value="NZ_BNJJ01000020.1"/>
</dbReference>
<organism evidence="11 12">
    <name type="scientific">Dictyobacter formicarum</name>
    <dbReference type="NCBI Taxonomy" id="2778368"/>
    <lineage>
        <taxon>Bacteria</taxon>
        <taxon>Bacillati</taxon>
        <taxon>Chloroflexota</taxon>
        <taxon>Ktedonobacteria</taxon>
        <taxon>Ktedonobacterales</taxon>
        <taxon>Dictyobacteraceae</taxon>
        <taxon>Dictyobacter</taxon>
    </lineage>
</organism>
<comment type="caution">
    <text evidence="11">The sequence shown here is derived from an EMBL/GenBank/DDBJ whole genome shotgun (WGS) entry which is preliminary data.</text>
</comment>
<dbReference type="PANTHER" id="PTHR33908">
    <property type="entry name" value="MANNOSYLTRANSFERASE YKCB-RELATED"/>
    <property type="match status" value="1"/>
</dbReference>
<evidence type="ECO:0000256" key="5">
    <source>
        <dbReference type="ARBA" id="ARBA00022692"/>
    </source>
</evidence>
<feature type="transmembrane region" description="Helical" evidence="9">
    <location>
        <begin position="119"/>
        <end position="140"/>
    </location>
</feature>
<dbReference type="Proteomes" id="UP000635565">
    <property type="component" value="Unassembled WGS sequence"/>
</dbReference>
<dbReference type="PANTHER" id="PTHR33908:SF11">
    <property type="entry name" value="MEMBRANE PROTEIN"/>
    <property type="match status" value="1"/>
</dbReference>
<feature type="transmembrane region" description="Helical" evidence="9">
    <location>
        <begin position="202"/>
        <end position="234"/>
    </location>
</feature>
<keyword evidence="7 9" id="KW-0472">Membrane</keyword>
<name>A0ABQ3VP03_9CHLR</name>
<feature type="domain" description="Glycosyltransferase RgtA/B/C/D-like" evidence="10">
    <location>
        <begin position="117"/>
        <end position="257"/>
    </location>
</feature>
<protein>
    <recommendedName>
        <fullName evidence="10">Glycosyltransferase RgtA/B/C/D-like domain-containing protein</fullName>
    </recommendedName>
</protein>
<keyword evidence="2" id="KW-1003">Cell membrane</keyword>
<evidence type="ECO:0000256" key="9">
    <source>
        <dbReference type="SAM" id="Phobius"/>
    </source>
</evidence>
<evidence type="ECO:0000256" key="6">
    <source>
        <dbReference type="ARBA" id="ARBA00022989"/>
    </source>
</evidence>
<evidence type="ECO:0000256" key="8">
    <source>
        <dbReference type="SAM" id="MobiDB-lite"/>
    </source>
</evidence>
<feature type="transmembrane region" description="Helical" evidence="9">
    <location>
        <begin position="147"/>
        <end position="166"/>
    </location>
</feature>
<feature type="transmembrane region" description="Helical" evidence="9">
    <location>
        <begin position="42"/>
        <end position="62"/>
    </location>
</feature>
<gene>
    <name evidence="11" type="ORF">KSZ_59830</name>
</gene>
<dbReference type="InterPro" id="IPR038731">
    <property type="entry name" value="RgtA/B/C-like"/>
</dbReference>
<feature type="region of interest" description="Disordered" evidence="8">
    <location>
        <begin position="1"/>
        <end position="21"/>
    </location>
</feature>
<feature type="transmembrane region" description="Helical" evidence="9">
    <location>
        <begin position="246"/>
        <end position="266"/>
    </location>
</feature>